<feature type="signal peptide" evidence="1">
    <location>
        <begin position="1"/>
        <end position="18"/>
    </location>
</feature>
<dbReference type="SUPFAM" id="SSF53850">
    <property type="entry name" value="Periplasmic binding protein-like II"/>
    <property type="match status" value="1"/>
</dbReference>
<protein>
    <submittedName>
        <fullName evidence="2">Transporter substrate-binding domain-containing protein</fullName>
    </submittedName>
</protein>
<evidence type="ECO:0000256" key="1">
    <source>
        <dbReference type="SAM" id="SignalP"/>
    </source>
</evidence>
<evidence type="ECO:0000313" key="3">
    <source>
        <dbReference type="Proteomes" id="UP001520878"/>
    </source>
</evidence>
<comment type="caution">
    <text evidence="2">The sequence shown here is derived from an EMBL/GenBank/DDBJ whole genome shotgun (WGS) entry which is preliminary data.</text>
</comment>
<name>A0ABS8G482_9ALTE</name>
<feature type="chain" id="PRO_5047292110" evidence="1">
    <location>
        <begin position="19"/>
        <end position="259"/>
    </location>
</feature>
<reference evidence="2 3" key="1">
    <citation type="submission" date="2021-10" db="EMBL/GenBank/DDBJ databases">
        <title>Draft genome of Aestuariibacter halophilus JC2043.</title>
        <authorList>
            <person name="Emsley S.A."/>
            <person name="Pfannmuller K.M."/>
            <person name="Ushijima B."/>
            <person name="Saw J.H."/>
            <person name="Videau P."/>
        </authorList>
    </citation>
    <scope>NUCLEOTIDE SEQUENCE [LARGE SCALE GENOMIC DNA]</scope>
    <source>
        <strain evidence="2 3">JC2043</strain>
    </source>
</reference>
<gene>
    <name evidence="2" type="ORF">LJ739_03195</name>
</gene>
<accession>A0ABS8G482</accession>
<dbReference type="EMBL" id="JAJEWP010000001">
    <property type="protein sequence ID" value="MCC2615243.1"/>
    <property type="molecule type" value="Genomic_DNA"/>
</dbReference>
<keyword evidence="1" id="KW-0732">Signal</keyword>
<dbReference type="Proteomes" id="UP001520878">
    <property type="component" value="Unassembled WGS sequence"/>
</dbReference>
<proteinExistence type="predicted"/>
<organism evidence="2 3">
    <name type="scientific">Fluctibacter halophilus</name>
    <dbReference type="NCBI Taxonomy" id="226011"/>
    <lineage>
        <taxon>Bacteria</taxon>
        <taxon>Pseudomonadati</taxon>
        <taxon>Pseudomonadota</taxon>
        <taxon>Gammaproteobacteria</taxon>
        <taxon>Alteromonadales</taxon>
        <taxon>Alteromonadaceae</taxon>
        <taxon>Fluctibacter</taxon>
    </lineage>
</organism>
<sequence>MRCYLFLILTVLSFPLLAKKSDTILVATAIWEPNFTNGQGTGLYETLFKQVYADYNIKFFYTSYERSKTLVKEGKVDAWLGSYEQEEAFAIYPQLPFDADEVTAIYRADREIDDNFAQALSEGSVAWIKGYDFDKYFGDILKQPYLLLDNETGLKMVLNGRIDFMIDDSTDVQEMIDKFPDQYSQLRTRIFAHLPLFPGFADTTKGKKLASEWDTRLVALKEQGSVHALFVQFDVPYVLDEPQVVVARLKPKPPLTSDQ</sequence>
<keyword evidence="3" id="KW-1185">Reference proteome</keyword>
<evidence type="ECO:0000313" key="2">
    <source>
        <dbReference type="EMBL" id="MCC2615243.1"/>
    </source>
</evidence>
<dbReference type="RefSeq" id="WP_229157151.1">
    <property type="nucleotide sequence ID" value="NZ_JAJEWP010000001.1"/>
</dbReference>
<dbReference type="Gene3D" id="3.40.190.10">
    <property type="entry name" value="Periplasmic binding protein-like II"/>
    <property type="match status" value="2"/>
</dbReference>